<keyword evidence="1" id="KW-0175">Coiled coil</keyword>
<dbReference type="Proteomes" id="UP001235343">
    <property type="component" value="Unassembled WGS sequence"/>
</dbReference>
<dbReference type="EMBL" id="JASTZU010000063">
    <property type="protein sequence ID" value="MDL4842835.1"/>
    <property type="molecule type" value="Genomic_DNA"/>
</dbReference>
<dbReference type="NCBIfam" id="TIGR01725">
    <property type="entry name" value="phge_HK97_gp10"/>
    <property type="match status" value="1"/>
</dbReference>
<reference evidence="2 3" key="1">
    <citation type="submission" date="2023-06" db="EMBL/GenBank/DDBJ databases">
        <title>Aquibacillus rhizosphaerae LR5S19.</title>
        <authorList>
            <person name="Sun J.-Q."/>
        </authorList>
    </citation>
    <scope>NUCLEOTIDE SEQUENCE [LARGE SCALE GENOMIC DNA]</scope>
    <source>
        <strain evidence="2 3">LR5S19</strain>
    </source>
</reference>
<evidence type="ECO:0008006" key="4">
    <source>
        <dbReference type="Google" id="ProtNLM"/>
    </source>
</evidence>
<dbReference type="RefSeq" id="WP_285934130.1">
    <property type="nucleotide sequence ID" value="NZ_JASTZU010000063.1"/>
</dbReference>
<accession>A0ABT7LAD9</accession>
<protein>
    <recommendedName>
        <fullName evidence="4">HK97 gp10 family phage protein</fullName>
    </recommendedName>
</protein>
<sequence>MDLDGLDALLANLDRMHDEIEDDVDKIVKNNTIEMTKETVKNERQRFDKGYATGYTMRNTKTEKVDKLNYRTNVASEHGGYLNYGTRYMDATWFLRDAYFKQRKKFLEDIERLVK</sequence>
<dbReference type="InterPro" id="IPR010064">
    <property type="entry name" value="HK97-gp10_tail"/>
</dbReference>
<evidence type="ECO:0000256" key="1">
    <source>
        <dbReference type="SAM" id="Coils"/>
    </source>
</evidence>
<proteinExistence type="predicted"/>
<evidence type="ECO:0000313" key="2">
    <source>
        <dbReference type="EMBL" id="MDL4842835.1"/>
    </source>
</evidence>
<feature type="coiled-coil region" evidence="1">
    <location>
        <begin position="3"/>
        <end position="30"/>
    </location>
</feature>
<keyword evidence="3" id="KW-1185">Reference proteome</keyword>
<evidence type="ECO:0000313" key="3">
    <source>
        <dbReference type="Proteomes" id="UP001235343"/>
    </source>
</evidence>
<gene>
    <name evidence="2" type="ORF">QQS35_20580</name>
</gene>
<name>A0ABT7LAD9_9BACI</name>
<organism evidence="2 3">
    <name type="scientific">Aquibacillus rhizosphaerae</name>
    <dbReference type="NCBI Taxonomy" id="3051431"/>
    <lineage>
        <taxon>Bacteria</taxon>
        <taxon>Bacillati</taxon>
        <taxon>Bacillota</taxon>
        <taxon>Bacilli</taxon>
        <taxon>Bacillales</taxon>
        <taxon>Bacillaceae</taxon>
        <taxon>Aquibacillus</taxon>
    </lineage>
</organism>
<comment type="caution">
    <text evidence="2">The sequence shown here is derived from an EMBL/GenBank/DDBJ whole genome shotgun (WGS) entry which is preliminary data.</text>
</comment>